<reference evidence="1 2" key="1">
    <citation type="journal article" date="2018" name="Front. Plant Sci.">
        <title>Red Clover (Trifolium pratense) and Zigzag Clover (T. medium) - A Picture of Genomic Similarities and Differences.</title>
        <authorList>
            <person name="Dluhosova J."/>
            <person name="Istvanek J."/>
            <person name="Nedelnik J."/>
            <person name="Repkova J."/>
        </authorList>
    </citation>
    <scope>NUCLEOTIDE SEQUENCE [LARGE SCALE GENOMIC DNA]</scope>
    <source>
        <strain evidence="2">cv. 10/8</strain>
        <tissue evidence="1">Leaf</tissue>
    </source>
</reference>
<evidence type="ECO:0000313" key="1">
    <source>
        <dbReference type="EMBL" id="MCI83999.1"/>
    </source>
</evidence>
<sequence length="33" mass="3543">QYKENLSTMIEGGQYSMALGSVPVGVTRANFPP</sequence>
<dbReference type="AlphaFoldDB" id="A0A392V9S4"/>
<comment type="caution">
    <text evidence="1">The sequence shown here is derived from an EMBL/GenBank/DDBJ whole genome shotgun (WGS) entry which is preliminary data.</text>
</comment>
<proteinExistence type="predicted"/>
<feature type="non-terminal residue" evidence="1">
    <location>
        <position position="1"/>
    </location>
</feature>
<dbReference type="Proteomes" id="UP000265520">
    <property type="component" value="Unassembled WGS sequence"/>
</dbReference>
<dbReference type="EMBL" id="LXQA011080380">
    <property type="protein sequence ID" value="MCI83999.1"/>
    <property type="molecule type" value="Genomic_DNA"/>
</dbReference>
<name>A0A392V9S4_9FABA</name>
<organism evidence="1 2">
    <name type="scientific">Trifolium medium</name>
    <dbReference type="NCBI Taxonomy" id="97028"/>
    <lineage>
        <taxon>Eukaryota</taxon>
        <taxon>Viridiplantae</taxon>
        <taxon>Streptophyta</taxon>
        <taxon>Embryophyta</taxon>
        <taxon>Tracheophyta</taxon>
        <taxon>Spermatophyta</taxon>
        <taxon>Magnoliopsida</taxon>
        <taxon>eudicotyledons</taxon>
        <taxon>Gunneridae</taxon>
        <taxon>Pentapetalae</taxon>
        <taxon>rosids</taxon>
        <taxon>fabids</taxon>
        <taxon>Fabales</taxon>
        <taxon>Fabaceae</taxon>
        <taxon>Papilionoideae</taxon>
        <taxon>50 kb inversion clade</taxon>
        <taxon>NPAAA clade</taxon>
        <taxon>Hologalegina</taxon>
        <taxon>IRL clade</taxon>
        <taxon>Trifolieae</taxon>
        <taxon>Trifolium</taxon>
    </lineage>
</organism>
<evidence type="ECO:0000313" key="2">
    <source>
        <dbReference type="Proteomes" id="UP000265520"/>
    </source>
</evidence>
<keyword evidence="2" id="KW-1185">Reference proteome</keyword>
<accession>A0A392V9S4</accession>
<protein>
    <submittedName>
        <fullName evidence="1">Uncharacterized protein</fullName>
    </submittedName>
</protein>